<dbReference type="RefSeq" id="WP_262707405.1">
    <property type="nucleotide sequence ID" value="NZ_RBKU01000001.1"/>
</dbReference>
<dbReference type="AlphaFoldDB" id="A0A495J033"/>
<comment type="caution">
    <text evidence="1">The sequence shown here is derived from an EMBL/GenBank/DDBJ whole genome shotgun (WGS) entry which is preliminary data.</text>
</comment>
<protein>
    <submittedName>
        <fullName evidence="1">Uncharacterized protein</fullName>
    </submittedName>
</protein>
<keyword evidence="2" id="KW-1185">Reference proteome</keyword>
<gene>
    <name evidence="1" type="ORF">BDD43_1596</name>
</gene>
<proteinExistence type="predicted"/>
<evidence type="ECO:0000313" key="2">
    <source>
        <dbReference type="Proteomes" id="UP000268007"/>
    </source>
</evidence>
<evidence type="ECO:0000313" key="1">
    <source>
        <dbReference type="EMBL" id="RKR81449.1"/>
    </source>
</evidence>
<sequence length="42" mass="4710">MPEGTSIFILKELVHPFKGQTVEKATNNNKNWIPSVLRSPTS</sequence>
<accession>A0A495J033</accession>
<dbReference type="Proteomes" id="UP000268007">
    <property type="component" value="Unassembled WGS sequence"/>
</dbReference>
<name>A0A495J033_9SPHI</name>
<reference evidence="1 2" key="1">
    <citation type="submission" date="2018-10" db="EMBL/GenBank/DDBJ databases">
        <title>Genomic Encyclopedia of Archaeal and Bacterial Type Strains, Phase II (KMG-II): from individual species to whole genera.</title>
        <authorList>
            <person name="Goeker M."/>
        </authorList>
    </citation>
    <scope>NUCLEOTIDE SEQUENCE [LARGE SCALE GENOMIC DNA]</scope>
    <source>
        <strain evidence="1 2">DSM 18602</strain>
    </source>
</reference>
<dbReference type="EMBL" id="RBKU01000001">
    <property type="protein sequence ID" value="RKR81449.1"/>
    <property type="molecule type" value="Genomic_DNA"/>
</dbReference>
<organism evidence="1 2">
    <name type="scientific">Mucilaginibacter gracilis</name>
    <dbReference type="NCBI Taxonomy" id="423350"/>
    <lineage>
        <taxon>Bacteria</taxon>
        <taxon>Pseudomonadati</taxon>
        <taxon>Bacteroidota</taxon>
        <taxon>Sphingobacteriia</taxon>
        <taxon>Sphingobacteriales</taxon>
        <taxon>Sphingobacteriaceae</taxon>
        <taxon>Mucilaginibacter</taxon>
    </lineage>
</organism>